<dbReference type="InterPro" id="IPR013785">
    <property type="entry name" value="Aldolase_TIM"/>
</dbReference>
<protein>
    <recommendedName>
        <fullName evidence="5">Alpha-galactosidase</fullName>
        <ecNumber evidence="5">3.2.1.-</ecNumber>
    </recommendedName>
</protein>
<keyword evidence="2" id="KW-0732">Signal</keyword>
<dbReference type="PROSITE" id="PS00512">
    <property type="entry name" value="ALPHA_GALACTOSIDASE"/>
    <property type="match status" value="1"/>
</dbReference>
<evidence type="ECO:0000256" key="5">
    <source>
        <dbReference type="RuleBase" id="RU361168"/>
    </source>
</evidence>
<dbReference type="Gene3D" id="3.20.20.70">
    <property type="entry name" value="Aldolase class I"/>
    <property type="match status" value="1"/>
</dbReference>
<keyword evidence="4 5" id="KW-0326">Glycosidase</keyword>
<dbReference type="PANTHER" id="PTHR11452">
    <property type="entry name" value="ALPHA-GALACTOSIDASE/ALPHA-N-ACETYLGALACTOSAMINIDASE"/>
    <property type="match status" value="1"/>
</dbReference>
<sequence length="402" mass="45501">MQIFIATCINNFTILLMMSARNISLQMALLLVAISFYCVADGLENGLARTPPMGWMPFERFRCMTDCARFPRDCISETLIKRTAELLISGGYAAVGYQYVIIDDCWMEASRDETTHELLPSLERFPTGMSSLGDYIHSLGLKFGLYHDIGEKTCMFRGPGAARHFDLDAQTFANWGVDYVKMDGCYASDADLDRGYPAFGRALNRTGRPIVYSCSWPFYKSQPDYSIISQHCNLWRFAEDVKDSLTSVTNIMTRFSSIQNLLTAHSGPGRWNDPDMLVLGNFRLSYDASRLQMAIWAVLAAPLIMTNDLETVRPEVKELLQNRDIVAIDQDPLGLSGKKILQWRNIQLSQMPNFCEQFAGCSSIVGSPSASVSWFINNYSHFTTKFRLDPFFSMQYIELLIC</sequence>
<dbReference type="PANTHER" id="PTHR11452:SF66">
    <property type="entry name" value="ALPHA-GALACTOSIDASE"/>
    <property type="match status" value="1"/>
</dbReference>
<dbReference type="RefSeq" id="XP_070142840.1">
    <property type="nucleotide sequence ID" value="XM_070286739.1"/>
</dbReference>
<dbReference type="InterPro" id="IPR000111">
    <property type="entry name" value="Glyco_hydro_27/36_CS"/>
</dbReference>
<evidence type="ECO:0000256" key="2">
    <source>
        <dbReference type="ARBA" id="ARBA00022729"/>
    </source>
</evidence>
<evidence type="ECO:0000256" key="4">
    <source>
        <dbReference type="ARBA" id="ARBA00023295"/>
    </source>
</evidence>
<evidence type="ECO:0000313" key="6">
    <source>
        <dbReference type="Proteomes" id="UP001652661"/>
    </source>
</evidence>
<organism evidence="6 7">
    <name type="scientific">Drosophila kikkawai</name>
    <name type="common">Fruit fly</name>
    <dbReference type="NCBI Taxonomy" id="30033"/>
    <lineage>
        <taxon>Eukaryota</taxon>
        <taxon>Metazoa</taxon>
        <taxon>Ecdysozoa</taxon>
        <taxon>Arthropoda</taxon>
        <taxon>Hexapoda</taxon>
        <taxon>Insecta</taxon>
        <taxon>Pterygota</taxon>
        <taxon>Neoptera</taxon>
        <taxon>Endopterygota</taxon>
        <taxon>Diptera</taxon>
        <taxon>Brachycera</taxon>
        <taxon>Muscomorpha</taxon>
        <taxon>Ephydroidea</taxon>
        <taxon>Drosophilidae</taxon>
        <taxon>Drosophila</taxon>
        <taxon>Sophophora</taxon>
    </lineage>
</organism>
<dbReference type="InterPro" id="IPR017853">
    <property type="entry name" value="GH"/>
</dbReference>
<dbReference type="GeneID" id="108085745"/>
<dbReference type="EC" id="3.2.1.-" evidence="5"/>
<keyword evidence="5" id="KW-1015">Disulfide bond</keyword>
<evidence type="ECO:0000256" key="3">
    <source>
        <dbReference type="ARBA" id="ARBA00022801"/>
    </source>
</evidence>
<evidence type="ECO:0000313" key="7">
    <source>
        <dbReference type="RefSeq" id="XP_070142840.1"/>
    </source>
</evidence>
<dbReference type="InterPro" id="IPR002241">
    <property type="entry name" value="Glyco_hydro_27"/>
</dbReference>
<gene>
    <name evidence="7" type="primary">LOC108085745</name>
</gene>
<dbReference type="Proteomes" id="UP001652661">
    <property type="component" value="Chromosome 3R"/>
</dbReference>
<dbReference type="CDD" id="cd14792">
    <property type="entry name" value="GH27"/>
    <property type="match status" value="1"/>
</dbReference>
<dbReference type="SUPFAM" id="SSF51445">
    <property type="entry name" value="(Trans)glycosidases"/>
    <property type="match status" value="1"/>
</dbReference>
<accession>A0ABM4GJE8</accession>
<evidence type="ECO:0000256" key="1">
    <source>
        <dbReference type="ARBA" id="ARBA00009743"/>
    </source>
</evidence>
<comment type="subunit">
    <text evidence="5">Homodimer.</text>
</comment>
<name>A0ABM4GJE8_DROKI</name>
<reference evidence="7" key="1">
    <citation type="submission" date="2025-08" db="UniProtKB">
        <authorList>
            <consortium name="RefSeq"/>
        </authorList>
    </citation>
    <scope>IDENTIFICATION</scope>
    <source>
        <strain evidence="7">14028-0561.14</strain>
        <tissue evidence="7">Whole fly</tissue>
    </source>
</reference>
<keyword evidence="3 5" id="KW-0378">Hydrolase</keyword>
<keyword evidence="6" id="KW-1185">Reference proteome</keyword>
<dbReference type="PRINTS" id="PR00740">
    <property type="entry name" value="GLHYDRLASE27"/>
</dbReference>
<proteinExistence type="inferred from homology"/>
<dbReference type="Pfam" id="PF16499">
    <property type="entry name" value="Melibiase_2"/>
    <property type="match status" value="1"/>
</dbReference>
<comment type="similarity">
    <text evidence="1 5">Belongs to the glycosyl hydrolase 27 family.</text>
</comment>